<evidence type="ECO:0000256" key="2">
    <source>
        <dbReference type="HAMAP-Rule" id="MF_01940"/>
    </source>
</evidence>
<keyword evidence="5" id="KW-1185">Reference proteome</keyword>
<dbReference type="EMBL" id="VWOX01000004">
    <property type="protein sequence ID" value="KAA5544564.1"/>
    <property type="molecule type" value="Genomic_DNA"/>
</dbReference>
<dbReference type="InterPro" id="IPR014051">
    <property type="entry name" value="Phosphoesterase_HXTX"/>
</dbReference>
<dbReference type="Gene3D" id="3.90.1140.10">
    <property type="entry name" value="Cyclic phosphodiesterase"/>
    <property type="match status" value="1"/>
</dbReference>
<protein>
    <recommendedName>
        <fullName evidence="2">RNA 2',3'-cyclic phosphodiesterase</fullName>
        <shortName evidence="2">RNA 2',3'-CPDase</shortName>
        <ecNumber evidence="2">3.1.4.58</ecNumber>
    </recommendedName>
</protein>
<feature type="short sequence motif" description="HXTX 1" evidence="2">
    <location>
        <begin position="43"/>
        <end position="46"/>
    </location>
</feature>
<evidence type="ECO:0000256" key="1">
    <source>
        <dbReference type="ARBA" id="ARBA00022801"/>
    </source>
</evidence>
<dbReference type="PANTHER" id="PTHR35561:SF1">
    <property type="entry name" value="RNA 2',3'-CYCLIC PHOSPHODIESTERASE"/>
    <property type="match status" value="1"/>
</dbReference>
<feature type="short sequence motif" description="HXTX 2" evidence="2">
    <location>
        <begin position="130"/>
        <end position="133"/>
    </location>
</feature>
<sequence>MQTIRSFIAIPITAEISGQAARMIKRLKPLDNAFKWVPLDNLHLTLKFLGEVDNTEIPAVCKTVRKVTSTIPPFELSFAGAGGFPNLQRTRVLYAGVEDPSGNLVRLVEGLERQLAELGFKPEPRDYTPHLTLGRSRGRSHHPEPELVAAVEGMGDQVLGEMVVEEVLLMASFLDKAGPTYQTMDTIELADS</sequence>
<dbReference type="HAMAP" id="MF_01940">
    <property type="entry name" value="RNA_CPDase"/>
    <property type="match status" value="1"/>
</dbReference>
<dbReference type="AlphaFoldDB" id="A0A5M6DAH2"/>
<dbReference type="InterPro" id="IPR004175">
    <property type="entry name" value="RNA_CPDase"/>
</dbReference>
<dbReference type="Pfam" id="PF02834">
    <property type="entry name" value="LigT_PEase"/>
    <property type="match status" value="2"/>
</dbReference>
<dbReference type="GO" id="GO:0008664">
    <property type="term" value="F:RNA 2',3'-cyclic 3'-phosphodiesterase activity"/>
    <property type="evidence" value="ECO:0007669"/>
    <property type="project" value="UniProtKB-EC"/>
</dbReference>
<feature type="active site" description="Proton donor" evidence="2">
    <location>
        <position position="43"/>
    </location>
</feature>
<organism evidence="4 5">
    <name type="scientific">Roseiconus nitratireducens</name>
    <dbReference type="NCBI Taxonomy" id="2605748"/>
    <lineage>
        <taxon>Bacteria</taxon>
        <taxon>Pseudomonadati</taxon>
        <taxon>Planctomycetota</taxon>
        <taxon>Planctomycetia</taxon>
        <taxon>Pirellulales</taxon>
        <taxon>Pirellulaceae</taxon>
        <taxon>Roseiconus</taxon>
    </lineage>
</organism>
<comment type="function">
    <text evidence="2">Hydrolyzes RNA 2',3'-cyclic phosphodiester to an RNA 2'-phosphomonoester.</text>
</comment>
<name>A0A5M6DAH2_9BACT</name>
<comment type="caution">
    <text evidence="4">The sequence shown here is derived from an EMBL/GenBank/DDBJ whole genome shotgun (WGS) entry which is preliminary data.</text>
</comment>
<feature type="domain" description="Phosphoesterase HXTX" evidence="3">
    <location>
        <begin position="98"/>
        <end position="181"/>
    </location>
</feature>
<dbReference type="EC" id="3.1.4.58" evidence="2"/>
<accession>A0A5M6DAH2</accession>
<gene>
    <name evidence="4" type="primary">thpR</name>
    <name evidence="4" type="ORF">FYK55_09605</name>
</gene>
<evidence type="ECO:0000313" key="4">
    <source>
        <dbReference type="EMBL" id="KAA5544564.1"/>
    </source>
</evidence>
<comment type="catalytic activity">
    <reaction evidence="2">
        <text>a 3'-end 2',3'-cyclophospho-ribonucleotide-RNA + H2O = a 3'-end 2'-phospho-ribonucleotide-RNA + H(+)</text>
        <dbReference type="Rhea" id="RHEA:11828"/>
        <dbReference type="Rhea" id="RHEA-COMP:10464"/>
        <dbReference type="Rhea" id="RHEA-COMP:17353"/>
        <dbReference type="ChEBI" id="CHEBI:15377"/>
        <dbReference type="ChEBI" id="CHEBI:15378"/>
        <dbReference type="ChEBI" id="CHEBI:83064"/>
        <dbReference type="ChEBI" id="CHEBI:173113"/>
        <dbReference type="EC" id="3.1.4.58"/>
    </reaction>
</comment>
<dbReference type="InterPro" id="IPR009097">
    <property type="entry name" value="Cyclic_Pdiesterase"/>
</dbReference>
<dbReference type="PANTHER" id="PTHR35561">
    <property type="entry name" value="RNA 2',3'-CYCLIC PHOSPHODIESTERASE"/>
    <property type="match status" value="1"/>
</dbReference>
<dbReference type="SUPFAM" id="SSF55144">
    <property type="entry name" value="LigT-like"/>
    <property type="match status" value="1"/>
</dbReference>
<evidence type="ECO:0000313" key="5">
    <source>
        <dbReference type="Proteomes" id="UP000324479"/>
    </source>
</evidence>
<keyword evidence="1 2" id="KW-0378">Hydrolase</keyword>
<comment type="similarity">
    <text evidence="2">Belongs to the 2H phosphoesterase superfamily. ThpR family.</text>
</comment>
<proteinExistence type="inferred from homology"/>
<feature type="domain" description="Phosphoesterase HXTX" evidence="3">
    <location>
        <begin position="10"/>
        <end position="94"/>
    </location>
</feature>
<dbReference type="GO" id="GO:0004113">
    <property type="term" value="F:2',3'-cyclic-nucleotide 3'-phosphodiesterase activity"/>
    <property type="evidence" value="ECO:0007669"/>
    <property type="project" value="InterPro"/>
</dbReference>
<reference evidence="4 5" key="1">
    <citation type="submission" date="2019-08" db="EMBL/GenBank/DDBJ databases">
        <authorList>
            <person name="Dhanesh K."/>
            <person name="Kumar G."/>
            <person name="Sasikala C."/>
            <person name="Venkata Ramana C."/>
        </authorList>
    </citation>
    <scope>NUCLEOTIDE SEQUENCE [LARGE SCALE GENOMIC DNA]</scope>
    <source>
        <strain evidence="4 5">JC645</strain>
    </source>
</reference>
<dbReference type="RefSeq" id="WP_150076176.1">
    <property type="nucleotide sequence ID" value="NZ_VWOX01000004.1"/>
</dbReference>
<dbReference type="NCBIfam" id="TIGR02258">
    <property type="entry name" value="2_5_ligase"/>
    <property type="match status" value="1"/>
</dbReference>
<feature type="active site" description="Proton acceptor" evidence="2">
    <location>
        <position position="130"/>
    </location>
</feature>
<dbReference type="Proteomes" id="UP000324479">
    <property type="component" value="Unassembled WGS sequence"/>
</dbReference>
<evidence type="ECO:0000259" key="3">
    <source>
        <dbReference type="Pfam" id="PF02834"/>
    </source>
</evidence>